<dbReference type="InterPro" id="IPR029226">
    <property type="entry name" value="Ecp2-like"/>
</dbReference>
<dbReference type="Proteomes" id="UP001152607">
    <property type="component" value="Unassembled WGS sequence"/>
</dbReference>
<keyword evidence="4" id="KW-1185">Reference proteome</keyword>
<protein>
    <recommendedName>
        <fullName evidence="2">Ecp2 effector protein-like domain-containing protein</fullName>
    </recommendedName>
</protein>
<reference evidence="3" key="1">
    <citation type="submission" date="2023-01" db="EMBL/GenBank/DDBJ databases">
        <authorList>
            <person name="Van Ghelder C."/>
            <person name="Rancurel C."/>
        </authorList>
    </citation>
    <scope>NUCLEOTIDE SEQUENCE</scope>
    <source>
        <strain evidence="3">CNCM I-4278</strain>
    </source>
</reference>
<dbReference type="OrthoDB" id="73875at2759"/>
<name>A0A9W4XLQ2_9PLEO</name>
<gene>
    <name evidence="3" type="ORF">PDIGIT_LOCUS2703</name>
</gene>
<keyword evidence="1" id="KW-0732">Signal</keyword>
<organism evidence="3 4">
    <name type="scientific">Periconia digitata</name>
    <dbReference type="NCBI Taxonomy" id="1303443"/>
    <lineage>
        <taxon>Eukaryota</taxon>
        <taxon>Fungi</taxon>
        <taxon>Dikarya</taxon>
        <taxon>Ascomycota</taxon>
        <taxon>Pezizomycotina</taxon>
        <taxon>Dothideomycetes</taxon>
        <taxon>Pleosporomycetidae</taxon>
        <taxon>Pleosporales</taxon>
        <taxon>Massarineae</taxon>
        <taxon>Periconiaceae</taxon>
        <taxon>Periconia</taxon>
    </lineage>
</organism>
<feature type="signal peptide" evidence="1">
    <location>
        <begin position="1"/>
        <end position="26"/>
    </location>
</feature>
<dbReference type="Pfam" id="PF14856">
    <property type="entry name" value="Hce2"/>
    <property type="match status" value="1"/>
</dbReference>
<comment type="caution">
    <text evidence="3">The sequence shown here is derived from an EMBL/GenBank/DDBJ whole genome shotgun (WGS) entry which is preliminary data.</text>
</comment>
<evidence type="ECO:0000313" key="3">
    <source>
        <dbReference type="EMBL" id="CAI6297407.1"/>
    </source>
</evidence>
<dbReference type="AlphaFoldDB" id="A0A9W4XLQ2"/>
<evidence type="ECO:0000313" key="4">
    <source>
        <dbReference type="Proteomes" id="UP001152607"/>
    </source>
</evidence>
<dbReference type="EMBL" id="CAOQHR010000002">
    <property type="protein sequence ID" value="CAI6297407.1"/>
    <property type="molecule type" value="Genomic_DNA"/>
</dbReference>
<feature type="domain" description="Ecp2 effector protein-like" evidence="2">
    <location>
        <begin position="39"/>
        <end position="145"/>
    </location>
</feature>
<proteinExistence type="predicted"/>
<sequence length="155" mass="16928">MHLLTTSFRPFLLLAAILSLLSTTLAQNQCEGDKSIEGYCTILSMTDVTDKSSKTPTTAQCMNTCRSILSDAGDWIVDFTGHPEGYIDKLSQSSCSFSIGRGAGEGLDYRFHMHNQDIVDIIDDVNRRFGGLHGGNVAAEGTMECEGHQATWFVN</sequence>
<feature type="chain" id="PRO_5040849577" description="Ecp2 effector protein-like domain-containing protein" evidence="1">
    <location>
        <begin position="27"/>
        <end position="155"/>
    </location>
</feature>
<accession>A0A9W4XLQ2</accession>
<evidence type="ECO:0000256" key="1">
    <source>
        <dbReference type="SAM" id="SignalP"/>
    </source>
</evidence>
<evidence type="ECO:0000259" key="2">
    <source>
        <dbReference type="Pfam" id="PF14856"/>
    </source>
</evidence>